<dbReference type="Proteomes" id="UP001448614">
    <property type="component" value="Unassembled WGS sequence"/>
</dbReference>
<organism evidence="1 2">
    <name type="scientific">Paenarthrobacter nicotinovorans</name>
    <name type="common">Arthrobacter nicotinovorans</name>
    <dbReference type="NCBI Taxonomy" id="29320"/>
    <lineage>
        <taxon>Bacteria</taxon>
        <taxon>Bacillati</taxon>
        <taxon>Actinomycetota</taxon>
        <taxon>Actinomycetes</taxon>
        <taxon>Micrococcales</taxon>
        <taxon>Micrococcaceae</taxon>
        <taxon>Paenarthrobacter</taxon>
    </lineage>
</organism>
<gene>
    <name evidence="1" type="ORF">V3C41_00355</name>
</gene>
<evidence type="ECO:0000313" key="2">
    <source>
        <dbReference type="Proteomes" id="UP001448614"/>
    </source>
</evidence>
<proteinExistence type="predicted"/>
<accession>A0ABV0GLY8</accession>
<sequence length="55" mass="5918">MATFLRRAERIDLHVAAIAEVERSYASTFGEAGISIGGDLVRYAAKATAGYPFLI</sequence>
<evidence type="ECO:0000313" key="1">
    <source>
        <dbReference type="EMBL" id="MEO3939515.1"/>
    </source>
</evidence>
<protein>
    <submittedName>
        <fullName evidence="1">Uncharacterized protein</fullName>
    </submittedName>
</protein>
<name>A0ABV0GLY8_PAENI</name>
<keyword evidence="2" id="KW-1185">Reference proteome</keyword>
<dbReference type="EMBL" id="JBBMFV010000001">
    <property type="protein sequence ID" value="MEO3939515.1"/>
    <property type="molecule type" value="Genomic_DNA"/>
</dbReference>
<reference evidence="1 2" key="1">
    <citation type="journal article" date="2024" name="Appl. Microbiol. Biotechnol.">
        <title>Biosynthetic gene clusters with biotechnological applications in novel Antarctic isolates from Actinomycetota.</title>
        <authorList>
            <person name="Bruna P."/>
            <person name="Nunez-Montero K."/>
            <person name="Contreras M.J."/>
            <person name="Leal K."/>
            <person name="Garcia M."/>
            <person name="Abanto M."/>
            <person name="Barrientos L."/>
        </authorList>
    </citation>
    <scope>NUCLEOTIDE SEQUENCE [LARGE SCALE GENOMIC DNA]</scope>
    <source>
        <strain evidence="1 2">Se16.17</strain>
    </source>
</reference>
<dbReference type="RefSeq" id="WP_347781504.1">
    <property type="nucleotide sequence ID" value="NZ_JBBMFV010000001.1"/>
</dbReference>
<comment type="caution">
    <text evidence="1">The sequence shown here is derived from an EMBL/GenBank/DDBJ whole genome shotgun (WGS) entry which is preliminary data.</text>
</comment>